<protein>
    <submittedName>
        <fullName evidence="1">Uncharacterized protein</fullName>
    </submittedName>
</protein>
<dbReference type="EMBL" id="BMAW01068012">
    <property type="protein sequence ID" value="GFT62357.1"/>
    <property type="molecule type" value="Genomic_DNA"/>
</dbReference>
<evidence type="ECO:0000313" key="2">
    <source>
        <dbReference type="Proteomes" id="UP000887013"/>
    </source>
</evidence>
<comment type="caution">
    <text evidence="1">The sequence shown here is derived from an EMBL/GenBank/DDBJ whole genome shotgun (WGS) entry which is preliminary data.</text>
</comment>
<gene>
    <name evidence="1" type="ORF">NPIL_589301</name>
</gene>
<organism evidence="1 2">
    <name type="scientific">Nephila pilipes</name>
    <name type="common">Giant wood spider</name>
    <name type="synonym">Nephila maculata</name>
    <dbReference type="NCBI Taxonomy" id="299642"/>
    <lineage>
        <taxon>Eukaryota</taxon>
        <taxon>Metazoa</taxon>
        <taxon>Ecdysozoa</taxon>
        <taxon>Arthropoda</taxon>
        <taxon>Chelicerata</taxon>
        <taxon>Arachnida</taxon>
        <taxon>Araneae</taxon>
        <taxon>Araneomorphae</taxon>
        <taxon>Entelegynae</taxon>
        <taxon>Araneoidea</taxon>
        <taxon>Nephilidae</taxon>
        <taxon>Nephila</taxon>
    </lineage>
</organism>
<proteinExistence type="predicted"/>
<keyword evidence="2" id="KW-1185">Reference proteome</keyword>
<accession>A0A8X6PBR6</accession>
<dbReference type="AlphaFoldDB" id="A0A8X6PBR6"/>
<dbReference type="Proteomes" id="UP000887013">
    <property type="component" value="Unassembled WGS sequence"/>
</dbReference>
<reference evidence="1" key="1">
    <citation type="submission" date="2020-08" db="EMBL/GenBank/DDBJ databases">
        <title>Multicomponent nature underlies the extraordinary mechanical properties of spider dragline silk.</title>
        <authorList>
            <person name="Kono N."/>
            <person name="Nakamura H."/>
            <person name="Mori M."/>
            <person name="Yoshida Y."/>
            <person name="Ohtoshi R."/>
            <person name="Malay A.D."/>
            <person name="Moran D.A.P."/>
            <person name="Tomita M."/>
            <person name="Numata K."/>
            <person name="Arakawa K."/>
        </authorList>
    </citation>
    <scope>NUCLEOTIDE SEQUENCE</scope>
</reference>
<name>A0A8X6PBR6_NEPPI</name>
<sequence length="124" mass="14349">MILLICRGTEITKAPLYRFGPYRTGILAINVASPFQILGLRYWECKIVFLHTISGDGARETTICFLRSTQHDCRDCEITRQTLKYELPVTHTLRLKTFIYGDTDEKRRNDNSTENKGSNWECSI</sequence>
<evidence type="ECO:0000313" key="1">
    <source>
        <dbReference type="EMBL" id="GFT62357.1"/>
    </source>
</evidence>